<proteinExistence type="predicted"/>
<feature type="domain" description="F-box" evidence="3">
    <location>
        <begin position="2"/>
        <end position="48"/>
    </location>
</feature>
<protein>
    <recommendedName>
        <fullName evidence="3">F-box domain-containing protein</fullName>
    </recommendedName>
</protein>
<evidence type="ECO:0000256" key="1">
    <source>
        <dbReference type="SAM" id="MobiDB-lite"/>
    </source>
</evidence>
<evidence type="ECO:0000313" key="4">
    <source>
        <dbReference type="EMBL" id="OAP05955.1"/>
    </source>
</evidence>
<dbReference type="EMBL" id="LUHQ01000003">
    <property type="protein sequence ID" value="OAP05955.1"/>
    <property type="molecule type" value="Genomic_DNA"/>
</dbReference>
<dbReference type="InterPro" id="IPR025525">
    <property type="entry name" value="hAT-like_transposase_RNase-H"/>
</dbReference>
<dbReference type="GO" id="GO:0046983">
    <property type="term" value="F:protein dimerization activity"/>
    <property type="evidence" value="ECO:0007669"/>
    <property type="project" value="InterPro"/>
</dbReference>
<comment type="caution">
    <text evidence="4">The sequence shown here is derived from an EMBL/GenBank/DDBJ whole genome shotgun (WGS) entry which is preliminary data.</text>
</comment>
<dbReference type="Pfam" id="PF05699">
    <property type="entry name" value="Dimer_Tnp_hAT"/>
    <property type="match status" value="1"/>
</dbReference>
<dbReference type="Pfam" id="PF07734">
    <property type="entry name" value="FBA_1"/>
    <property type="match status" value="2"/>
</dbReference>
<dbReference type="InterPro" id="IPR017451">
    <property type="entry name" value="F-box-assoc_interact_dom"/>
</dbReference>
<dbReference type="InterPro" id="IPR001810">
    <property type="entry name" value="F-box_dom"/>
</dbReference>
<dbReference type="PANTHER" id="PTHR23272:SF135">
    <property type="entry name" value="ZINC FINGER BED DOMAIN-CONTAINING PROTEIN DAYSLEEPER-LIKE"/>
    <property type="match status" value="1"/>
</dbReference>
<gene>
    <name evidence="4" type="ordered locus">AXX17_At3g18190</name>
</gene>
<dbReference type="Pfam" id="PF14372">
    <property type="entry name" value="hAT-like_RNase-H"/>
    <property type="match status" value="1"/>
</dbReference>
<dbReference type="Proteomes" id="UP000078284">
    <property type="component" value="Chromosome 3"/>
</dbReference>
<dbReference type="GO" id="GO:0003677">
    <property type="term" value="F:DNA binding"/>
    <property type="evidence" value="ECO:0007669"/>
    <property type="project" value="InterPro"/>
</dbReference>
<dbReference type="AlphaFoldDB" id="A0A178VL12"/>
<dbReference type="SUPFAM" id="SSF81383">
    <property type="entry name" value="F-box domain"/>
    <property type="match status" value="1"/>
</dbReference>
<dbReference type="Gene3D" id="1.20.1280.50">
    <property type="match status" value="1"/>
</dbReference>
<dbReference type="PROSITE" id="PS50181">
    <property type="entry name" value="FBOX"/>
    <property type="match status" value="1"/>
</dbReference>
<dbReference type="PANTHER" id="PTHR23272">
    <property type="entry name" value="BED FINGER-RELATED"/>
    <property type="match status" value="1"/>
</dbReference>
<keyword evidence="2" id="KW-0472">Membrane</keyword>
<dbReference type="InterPro" id="IPR036047">
    <property type="entry name" value="F-box-like_dom_sf"/>
</dbReference>
<evidence type="ECO:0000259" key="3">
    <source>
        <dbReference type="PROSITE" id="PS50181"/>
    </source>
</evidence>
<evidence type="ECO:0000313" key="5">
    <source>
        <dbReference type="Proteomes" id="UP000078284"/>
    </source>
</evidence>
<dbReference type="InterPro" id="IPR008906">
    <property type="entry name" value="HATC_C_dom"/>
</dbReference>
<dbReference type="InterPro" id="IPR006527">
    <property type="entry name" value="F-box-assoc_dom_typ1"/>
</dbReference>
<feature type="compositionally biased region" description="Acidic residues" evidence="1">
    <location>
        <begin position="789"/>
        <end position="826"/>
    </location>
</feature>
<reference evidence="5" key="1">
    <citation type="journal article" date="2016" name="Proc. Natl. Acad. Sci. U.S.A.">
        <title>Chromosome-level assembly of Arabidopsis thaliana Ler reveals the extent of translocation and inversion polymorphisms.</title>
        <authorList>
            <person name="Zapata L."/>
            <person name="Ding J."/>
            <person name="Willing E.M."/>
            <person name="Hartwig B."/>
            <person name="Bezdan D."/>
            <person name="Jiao W.B."/>
            <person name="Patel V."/>
            <person name="Velikkakam James G."/>
            <person name="Koornneef M."/>
            <person name="Ossowski S."/>
            <person name="Schneeberger K."/>
        </authorList>
    </citation>
    <scope>NUCLEOTIDE SEQUENCE [LARGE SCALE GENOMIC DNA]</scope>
    <source>
        <strain evidence="5">cv. Landsberg erecta</strain>
    </source>
</reference>
<keyword evidence="2" id="KW-1133">Transmembrane helix</keyword>
<dbReference type="NCBIfam" id="TIGR01640">
    <property type="entry name" value="F_box_assoc_1"/>
    <property type="match status" value="2"/>
</dbReference>
<keyword evidence="2" id="KW-0812">Transmembrane</keyword>
<evidence type="ECO:0000256" key="2">
    <source>
        <dbReference type="SAM" id="Phobius"/>
    </source>
</evidence>
<dbReference type="Pfam" id="PF12937">
    <property type="entry name" value="F-box-like"/>
    <property type="match status" value="1"/>
</dbReference>
<name>A0A178VL12_ARATH</name>
<organism evidence="4 5">
    <name type="scientific">Arabidopsis thaliana</name>
    <name type="common">Mouse-ear cress</name>
    <dbReference type="NCBI Taxonomy" id="3702"/>
    <lineage>
        <taxon>Eukaryota</taxon>
        <taxon>Viridiplantae</taxon>
        <taxon>Streptophyta</taxon>
        <taxon>Embryophyta</taxon>
        <taxon>Tracheophyta</taxon>
        <taxon>Spermatophyta</taxon>
        <taxon>Magnoliopsida</taxon>
        <taxon>eudicotyledons</taxon>
        <taxon>Gunneridae</taxon>
        <taxon>Pentapetalae</taxon>
        <taxon>rosids</taxon>
        <taxon>malvids</taxon>
        <taxon>Brassicales</taxon>
        <taxon>Brassicaceae</taxon>
        <taxon>Camelineae</taxon>
        <taxon>Arabidopsis</taxon>
    </lineage>
</organism>
<dbReference type="SMART" id="SM00256">
    <property type="entry name" value="FBOX"/>
    <property type="match status" value="1"/>
</dbReference>
<dbReference type="InterPro" id="IPR012337">
    <property type="entry name" value="RNaseH-like_sf"/>
</dbReference>
<dbReference type="ExpressionAtlas" id="A0A178VL12">
    <property type="expression patterns" value="baseline"/>
</dbReference>
<dbReference type="SUPFAM" id="SSF53098">
    <property type="entry name" value="Ribonuclease H-like"/>
    <property type="match status" value="1"/>
</dbReference>
<feature type="transmembrane region" description="Helical" evidence="2">
    <location>
        <begin position="946"/>
        <end position="968"/>
    </location>
</feature>
<sequence length="1012" mass="117770">MMTTIPNLPDELESEILSRVPAKSLAKWKTICKRWYALFRDPRFVKKNLCKSAREVMLLMNDRVHSISVNRHGIDDRFEPSMEFSGKLRSLIDSKDVKVSKEANLARSLNTMYAKLKSNRISKLCGGVMNHFNILTEMNTLVHSINLRGIQNSFDPSIGVERKLYELKDPEHDKILGIISHCDGLLLCATKDKTRLVVWNPCTGQTRWIQIKNVFKNSYVLGYGNNNNNNNNNNKSCDNYKILTYDYFLRSPAYSLDKESKFILKFDFTTERFLRLSFPSQNDDQIAVLSVVRQEKLALLQQRFDTYSIKMNIWVTKTKIDADKDLSWSNFLVVDFGKVTLTSEPLSFLVDEENKMVVCSSKIRHIERKTIIYFAKEGIQVHQEIAQKPKDMRKKLKLDDSVVVDEEKEAHNAMAKWFIATDVNPKTINTRSFAKFMSFLGDPKYPPSVSKVENEVFEIYEECKEKAKKFFKGFQGQLNLSYEWMLLGNGWGARDHIRGPVLHEDFVCLTAHFVDDNWKMKKRILAYTNTTDPEIPMDDGYVYPFRNAVQDFEIENKVSTLLLPNSEDFDEETLDPFRKWIEEIGNNQFNPRVSLVYCCSDLFRLMVDDVLSELSSSLLEDVRMLVGWGRCSATTWNVSLFHLQQAVVLKSEDAFSKDEIYDDYDKPSDEDWIKIQTFCKLTDCIYKVAKELFEGEYSTSNVYFHLLAELKILERFDKYWNNMFLVLATASVLDPRFKMSYLEFYCSKKEVNVEGSKAATVLDYLRNLYARYAASDICQKPICSVASIDSEDEEEEEDEEYDEDEYDDDEGGEEEEEKDGNDEEGKEEEHKVKEEKKPDAYEKFVLFQEYIKFEGSPIELQESELDSYLKEPVMKWNKDFKALEWWKEESQKYPILSRVARDILSIPISRAESYDAYVVDRREPPEFVVSMKSKVANAMMCSKKCFYYVFFSFPATVSFLSGVGWLFFQYRWLHHYRWLAPFQQLLAFKTSLAGLTPTLSVSVARSVGSHAL</sequence>
<dbReference type="CDD" id="cd22157">
    <property type="entry name" value="F-box_AtFBW1-like"/>
    <property type="match status" value="1"/>
</dbReference>
<accession>A0A178VL12</accession>
<feature type="region of interest" description="Disordered" evidence="1">
    <location>
        <begin position="788"/>
        <end position="835"/>
    </location>
</feature>